<sequence length="62" mass="7190">MTDPFERDGIDLQELDFNSSDTFPTEDEVHPYFEDDEHIGSVGDRYRQLGFDELFSVDEEAA</sequence>
<reference evidence="2 3" key="1">
    <citation type="journal article" date="2018" name="Nat. Biotechnol.">
        <title>A standardized bacterial taxonomy based on genome phylogeny substantially revises the tree of life.</title>
        <authorList>
            <person name="Parks D.H."/>
            <person name="Chuvochina M."/>
            <person name="Waite D.W."/>
            <person name="Rinke C."/>
            <person name="Skarshewski A."/>
            <person name="Chaumeil P.A."/>
            <person name="Hugenholtz P."/>
        </authorList>
    </citation>
    <scope>NUCLEOTIDE SEQUENCE [LARGE SCALE GENOMIC DNA]</scope>
    <source>
        <strain evidence="2">UBA11978</strain>
    </source>
</reference>
<dbReference type="AlphaFoldDB" id="A0A350P344"/>
<evidence type="ECO:0000313" key="2">
    <source>
        <dbReference type="EMBL" id="HAW75711.1"/>
    </source>
</evidence>
<protein>
    <submittedName>
        <fullName evidence="2">Uncharacterized protein</fullName>
    </submittedName>
</protein>
<dbReference type="Proteomes" id="UP000263517">
    <property type="component" value="Unassembled WGS sequence"/>
</dbReference>
<feature type="region of interest" description="Disordered" evidence="1">
    <location>
        <begin position="1"/>
        <end position="24"/>
    </location>
</feature>
<accession>A0A350P344</accession>
<name>A0A350P344_9ALTE</name>
<gene>
    <name evidence="2" type="ORF">DCW74_08255</name>
</gene>
<evidence type="ECO:0000256" key="1">
    <source>
        <dbReference type="SAM" id="MobiDB-lite"/>
    </source>
</evidence>
<feature type="compositionally biased region" description="Basic and acidic residues" evidence="1">
    <location>
        <begin position="1"/>
        <end position="10"/>
    </location>
</feature>
<dbReference type="EMBL" id="DNAN01000286">
    <property type="protein sequence ID" value="HAW75711.1"/>
    <property type="molecule type" value="Genomic_DNA"/>
</dbReference>
<comment type="caution">
    <text evidence="2">The sequence shown here is derived from an EMBL/GenBank/DDBJ whole genome shotgun (WGS) entry which is preliminary data.</text>
</comment>
<evidence type="ECO:0000313" key="3">
    <source>
        <dbReference type="Proteomes" id="UP000263517"/>
    </source>
</evidence>
<proteinExistence type="predicted"/>
<organism evidence="2 3">
    <name type="scientific">Alteromonas australica</name>
    <dbReference type="NCBI Taxonomy" id="589873"/>
    <lineage>
        <taxon>Bacteria</taxon>
        <taxon>Pseudomonadati</taxon>
        <taxon>Pseudomonadota</taxon>
        <taxon>Gammaproteobacteria</taxon>
        <taxon>Alteromonadales</taxon>
        <taxon>Alteromonadaceae</taxon>
        <taxon>Alteromonas/Salinimonas group</taxon>
        <taxon>Alteromonas</taxon>
    </lineage>
</organism>